<evidence type="ECO:0000313" key="8">
    <source>
        <dbReference type="Proteomes" id="UP000092584"/>
    </source>
</evidence>
<keyword evidence="8" id="KW-1185">Reference proteome</keyword>
<feature type="compositionally biased region" description="Polar residues" evidence="4">
    <location>
        <begin position="45"/>
        <end position="55"/>
    </location>
</feature>
<keyword evidence="2" id="KW-0964">Secreted</keyword>
<dbReference type="Proteomes" id="UP000092584">
    <property type="component" value="Unassembled WGS sequence"/>
</dbReference>
<accession>A0A1B8TQI2</accession>
<dbReference type="InterPro" id="IPR013783">
    <property type="entry name" value="Ig-like_fold"/>
</dbReference>
<reference evidence="8" key="1">
    <citation type="submission" date="2016-02" db="EMBL/GenBank/DDBJ databases">
        <authorList>
            <person name="Shin S.-K."/>
            <person name="Yi H."/>
            <person name="Kim E."/>
        </authorList>
    </citation>
    <scope>NUCLEOTIDE SEQUENCE [LARGE SCALE GENOMIC DNA]</scope>
    <source>
        <strain evidence="8">LPB0003</strain>
    </source>
</reference>
<sequence>VTFTVTSSGLGSIGDTVWFDTDGDGLKDAGENGLGGATVTLDPGTPSNSADDVTTTTDANGNYLFDNLPAGVYTVTVDLSTVTSGIPSGKTIADLIPTFDADGVGTANTSTVSLSLEETNLDQDFGYSVSSGGVNTGNDGGIESESLGDALTKLYVGRKKNSVPTEFVKSEANLYNKSKMKSVQPYQGKGQTMLDMFPTELVAGNVANITSPTDILDITTADEVLAVDFSLDGETKGVVLGIKTTDKVYNHTKASCDRLRGAEILNIQTVQVKGYNFLMQGIKQRNGVVEYAISFATAKNNNDTNYTIQTNWYVNNYTKFNDVYNFQVWSTKPADTQKLVADVLNNLQSFIPVKQTEIQKVPETYASKIYRDKAELVVMLRSTEEGNTAEVSMVELYSETANNIKHRTNSLSTEIQQSLRLDIADGYEYDGLVKVDNEVEDAFYHADGNWGLDFDKRYTEIKNYFVWNNFDREYKDDEYAINRDVEVKATSDYDYLTVYKSLLPGTISADYSEYNYVAFTAKGSGLMELGLIKSSIQDWKAQYRVMVDFSEEEQTYYVPFEIFTSSASQNKMTAEDLTTLTFTFLPVEAQTNELDLKISDVRFAKTAVEGQIVNKIDKFENEFMAYPNPSQGNVNLLLFSETDTEATVTLSDITGKIIYSQKATLNAGKNELDFNFKVKTGVMLLQVTSNATNYGTSKIIFR</sequence>
<evidence type="ECO:0000256" key="3">
    <source>
        <dbReference type="ARBA" id="ARBA00022729"/>
    </source>
</evidence>
<comment type="caution">
    <text evidence="7">The sequence shown here is derived from an EMBL/GenBank/DDBJ whole genome shotgun (WGS) entry which is preliminary data.</text>
</comment>
<evidence type="ECO:0000256" key="2">
    <source>
        <dbReference type="ARBA" id="ARBA00022525"/>
    </source>
</evidence>
<keyword evidence="3" id="KW-0732">Signal</keyword>
<gene>
    <name evidence="7" type="ORF">LPB3_13525</name>
</gene>
<feature type="region of interest" description="Disordered" evidence="4">
    <location>
        <begin position="29"/>
        <end position="55"/>
    </location>
</feature>
<dbReference type="STRING" id="1774273.LPB03_15770"/>
<evidence type="ECO:0000259" key="5">
    <source>
        <dbReference type="Pfam" id="PF17210"/>
    </source>
</evidence>
<evidence type="ECO:0000259" key="6">
    <source>
        <dbReference type="Pfam" id="PF18962"/>
    </source>
</evidence>
<dbReference type="InterPro" id="IPR033764">
    <property type="entry name" value="Sdr_B"/>
</dbReference>
<feature type="domain" description="Secretion system C-terminal sorting" evidence="6">
    <location>
        <begin position="626"/>
        <end position="700"/>
    </location>
</feature>
<comment type="subcellular location">
    <subcellularLocation>
        <location evidence="1">Secreted</location>
    </subcellularLocation>
</comment>
<protein>
    <recommendedName>
        <fullName evidence="9">Secretion system C-terminal sorting domain-containing protein</fullName>
    </recommendedName>
</protein>
<dbReference type="RefSeq" id="WP_065320181.1">
    <property type="nucleotide sequence ID" value="NZ_LSFM01000025.1"/>
</dbReference>
<dbReference type="InterPro" id="IPR026444">
    <property type="entry name" value="Secre_tail"/>
</dbReference>
<evidence type="ECO:0008006" key="9">
    <source>
        <dbReference type="Google" id="ProtNLM"/>
    </source>
</evidence>
<dbReference type="Gene3D" id="2.60.40.10">
    <property type="entry name" value="Immunoglobulins"/>
    <property type="match status" value="1"/>
</dbReference>
<feature type="domain" description="SD-repeat containing protein B" evidence="5">
    <location>
        <begin position="12"/>
        <end position="127"/>
    </location>
</feature>
<feature type="non-terminal residue" evidence="7">
    <location>
        <position position="1"/>
    </location>
</feature>
<dbReference type="EMBL" id="LSFM01000025">
    <property type="protein sequence ID" value="OBY61814.1"/>
    <property type="molecule type" value="Genomic_DNA"/>
</dbReference>
<evidence type="ECO:0000256" key="4">
    <source>
        <dbReference type="SAM" id="MobiDB-lite"/>
    </source>
</evidence>
<dbReference type="Pfam" id="PF17210">
    <property type="entry name" value="SdrD_B"/>
    <property type="match status" value="1"/>
</dbReference>
<dbReference type="Pfam" id="PF18962">
    <property type="entry name" value="Por_Secre_tail"/>
    <property type="match status" value="1"/>
</dbReference>
<dbReference type="AlphaFoldDB" id="A0A1B8TQI2"/>
<evidence type="ECO:0000313" key="7">
    <source>
        <dbReference type="EMBL" id="OBY61814.1"/>
    </source>
</evidence>
<name>A0A1B8TQI2_9FLAO</name>
<dbReference type="NCBIfam" id="TIGR04183">
    <property type="entry name" value="Por_Secre_tail"/>
    <property type="match status" value="1"/>
</dbReference>
<dbReference type="GO" id="GO:0005576">
    <property type="term" value="C:extracellular region"/>
    <property type="evidence" value="ECO:0007669"/>
    <property type="project" value="UniProtKB-SubCell"/>
</dbReference>
<proteinExistence type="predicted"/>
<organism evidence="7 8">
    <name type="scientific">Polaribacter vadi</name>
    <dbReference type="NCBI Taxonomy" id="1774273"/>
    <lineage>
        <taxon>Bacteria</taxon>
        <taxon>Pseudomonadati</taxon>
        <taxon>Bacteroidota</taxon>
        <taxon>Flavobacteriia</taxon>
        <taxon>Flavobacteriales</taxon>
        <taxon>Flavobacteriaceae</taxon>
    </lineage>
</organism>
<dbReference type="SUPFAM" id="SSF117074">
    <property type="entry name" value="Hypothetical protein PA1324"/>
    <property type="match status" value="1"/>
</dbReference>
<evidence type="ECO:0000256" key="1">
    <source>
        <dbReference type="ARBA" id="ARBA00004613"/>
    </source>
</evidence>